<dbReference type="InterPro" id="IPR025332">
    <property type="entry name" value="DUF4238"/>
</dbReference>
<evidence type="ECO:0008006" key="3">
    <source>
        <dbReference type="Google" id="ProtNLM"/>
    </source>
</evidence>
<sequence length="167" mass="19556">MKHHYIPKFYLLPWVSDEDGKLTEFRRLTNPHTQVQYIEVKRRGRNETGFEENLYTLPGTTKETKDNVEKIFMGAVDAKAALARGQLLHGIIPVGELRHAWARFLLSLMLRTPEQIHSFKEVMRLHWEKPDAEIQARYDAARQPDWPPTLEGWVKNAYFGRTGQSFH</sequence>
<organism evidence="1 2">
    <name type="scientific">Rhizobium leguminosarum</name>
    <dbReference type="NCBI Taxonomy" id="384"/>
    <lineage>
        <taxon>Bacteria</taxon>
        <taxon>Pseudomonadati</taxon>
        <taxon>Pseudomonadota</taxon>
        <taxon>Alphaproteobacteria</taxon>
        <taxon>Hyphomicrobiales</taxon>
        <taxon>Rhizobiaceae</taxon>
        <taxon>Rhizobium/Agrobacterium group</taxon>
        <taxon>Rhizobium</taxon>
    </lineage>
</organism>
<reference evidence="1 2" key="1">
    <citation type="submission" date="2016-11" db="EMBL/GenBank/DDBJ databases">
        <title>Rhizobium leguminosarum bv. viciae strain Vaf12 isolated from Vavilovia formosa root nodules from Russia, Dagestan.</title>
        <authorList>
            <person name="Kimeklis A."/>
        </authorList>
    </citation>
    <scope>NUCLEOTIDE SEQUENCE [LARGE SCALE GENOMIC DNA]</scope>
    <source>
        <strain evidence="1 2">Vaf-108</strain>
        <plasmid evidence="2">Plasmid unnamed6</plasmid>
    </source>
</reference>
<name>A0A1L3ZNZ6_RHILE</name>
<accession>A0A1L3ZNZ6</accession>
<gene>
    <name evidence="1" type="ORF">BMW22_38860</name>
</gene>
<dbReference type="AlphaFoldDB" id="A0A1L3ZNZ6"/>
<proteinExistence type="predicted"/>
<evidence type="ECO:0000313" key="2">
    <source>
        <dbReference type="Proteomes" id="UP000183050"/>
    </source>
</evidence>
<dbReference type="RefSeq" id="WP_072642538.1">
    <property type="nucleotide sequence ID" value="NZ_CP018234.1"/>
</dbReference>
<evidence type="ECO:0000313" key="1">
    <source>
        <dbReference type="EMBL" id="API57364.1"/>
    </source>
</evidence>
<protein>
    <recommendedName>
        <fullName evidence="3">DUF4238 domain-containing protein</fullName>
    </recommendedName>
</protein>
<keyword evidence="1" id="KW-0614">Plasmid</keyword>
<geneLocation type="plasmid" evidence="1 2">
    <name>unnamed6</name>
</geneLocation>
<dbReference type="Pfam" id="PF14022">
    <property type="entry name" value="DUF4238"/>
    <property type="match status" value="1"/>
</dbReference>
<dbReference type="EMBL" id="CP018234">
    <property type="protein sequence ID" value="API57364.1"/>
    <property type="molecule type" value="Genomic_DNA"/>
</dbReference>
<dbReference type="Proteomes" id="UP000183050">
    <property type="component" value="Plasmid unnamed6"/>
</dbReference>